<keyword evidence="3" id="KW-1185">Reference proteome</keyword>
<dbReference type="GO" id="GO:0006307">
    <property type="term" value="P:DNA alkylation repair"/>
    <property type="evidence" value="ECO:0007669"/>
    <property type="project" value="InterPro"/>
</dbReference>
<dbReference type="EMBL" id="JAJJMA010296116">
    <property type="protein sequence ID" value="MCL7047706.1"/>
    <property type="molecule type" value="Genomic_DNA"/>
</dbReference>
<feature type="domain" description="A-kinase anchor protein 7-like phosphoesterase" evidence="1">
    <location>
        <begin position="3"/>
        <end position="51"/>
    </location>
</feature>
<comment type="caution">
    <text evidence="2">The sequence shown here is derived from an EMBL/GenBank/DDBJ whole genome shotgun (WGS) entry which is preliminary data.</text>
</comment>
<name>A0AA41VUG3_PAPNU</name>
<dbReference type="InterPro" id="IPR019510">
    <property type="entry name" value="AKAP7-like_phosphoesterase"/>
</dbReference>
<accession>A0AA41VUG3</accession>
<dbReference type="PANTHER" id="PTHR13360">
    <property type="entry name" value="ACTIVATING SIGNAL COINTEGRATOR 1 COMPLEX SUBUNIT 1"/>
    <property type="match status" value="1"/>
</dbReference>
<organism evidence="2 3">
    <name type="scientific">Papaver nudicaule</name>
    <name type="common">Iceland poppy</name>
    <dbReference type="NCBI Taxonomy" id="74823"/>
    <lineage>
        <taxon>Eukaryota</taxon>
        <taxon>Viridiplantae</taxon>
        <taxon>Streptophyta</taxon>
        <taxon>Embryophyta</taxon>
        <taxon>Tracheophyta</taxon>
        <taxon>Spermatophyta</taxon>
        <taxon>Magnoliopsida</taxon>
        <taxon>Ranunculales</taxon>
        <taxon>Papaveraceae</taxon>
        <taxon>Papaveroideae</taxon>
        <taxon>Papaver</taxon>
    </lineage>
</organism>
<dbReference type="GO" id="GO:0006355">
    <property type="term" value="P:regulation of DNA-templated transcription"/>
    <property type="evidence" value="ECO:0007669"/>
    <property type="project" value="TreeGrafter"/>
</dbReference>
<dbReference type="Proteomes" id="UP001177140">
    <property type="component" value="Unassembled WGS sequence"/>
</dbReference>
<evidence type="ECO:0000313" key="3">
    <source>
        <dbReference type="Proteomes" id="UP001177140"/>
    </source>
</evidence>
<sequence>RVSSKVIDALDNRPLSIRLKGLESMKGHLAKARILYIPVEEIGGEGRLLRAC</sequence>
<feature type="non-terminal residue" evidence="2">
    <location>
        <position position="1"/>
    </location>
</feature>
<evidence type="ECO:0000259" key="1">
    <source>
        <dbReference type="Pfam" id="PF10469"/>
    </source>
</evidence>
<dbReference type="Gene3D" id="3.90.1140.10">
    <property type="entry name" value="Cyclic phosphodiesterase"/>
    <property type="match status" value="1"/>
</dbReference>
<gene>
    <name evidence="2" type="ORF">MKW94_022454</name>
</gene>
<dbReference type="Pfam" id="PF10469">
    <property type="entry name" value="AKAP7_NLS"/>
    <property type="match status" value="1"/>
</dbReference>
<protein>
    <recommendedName>
        <fullName evidence="1">A-kinase anchor protein 7-like phosphoesterase domain-containing protein</fullName>
    </recommendedName>
</protein>
<proteinExistence type="predicted"/>
<dbReference type="InterPro" id="IPR009210">
    <property type="entry name" value="ASCC1"/>
</dbReference>
<evidence type="ECO:0000313" key="2">
    <source>
        <dbReference type="EMBL" id="MCL7047706.1"/>
    </source>
</evidence>
<dbReference type="PANTHER" id="PTHR13360:SF1">
    <property type="entry name" value="ACTIVATING SIGNAL COINTEGRATOR 1 COMPLEX SUBUNIT 1"/>
    <property type="match status" value="1"/>
</dbReference>
<dbReference type="AlphaFoldDB" id="A0AA41VUG3"/>
<feature type="non-terminal residue" evidence="2">
    <location>
        <position position="52"/>
    </location>
</feature>
<reference evidence="2" key="1">
    <citation type="submission" date="2022-03" db="EMBL/GenBank/DDBJ databases">
        <title>A functionally conserved STORR gene fusion in Papaver species that diverged 16.8 million years ago.</title>
        <authorList>
            <person name="Catania T."/>
        </authorList>
    </citation>
    <scope>NUCLEOTIDE SEQUENCE</scope>
    <source>
        <strain evidence="2">S-191538</strain>
    </source>
</reference>
<dbReference type="GO" id="GO:0005634">
    <property type="term" value="C:nucleus"/>
    <property type="evidence" value="ECO:0007669"/>
    <property type="project" value="TreeGrafter"/>
</dbReference>